<dbReference type="InterPro" id="IPR050951">
    <property type="entry name" value="Retrovirus_Pol_polyprotein"/>
</dbReference>
<dbReference type="InterPro" id="IPR043502">
    <property type="entry name" value="DNA/RNA_pol_sf"/>
</dbReference>
<evidence type="ECO:0000256" key="4">
    <source>
        <dbReference type="ARBA" id="ARBA00022722"/>
    </source>
</evidence>
<keyword evidence="6" id="KW-0378">Hydrolase</keyword>
<dbReference type="AlphaFoldDB" id="A0A9P0A654"/>
<name>A0A9P0A654_BEMTA</name>
<dbReference type="FunFam" id="3.10.20.370:FF:000001">
    <property type="entry name" value="Retrovirus-related Pol polyprotein from transposon 17.6-like protein"/>
    <property type="match status" value="1"/>
</dbReference>
<dbReference type="GO" id="GO:0008233">
    <property type="term" value="F:peptidase activity"/>
    <property type="evidence" value="ECO:0007669"/>
    <property type="project" value="UniProtKB-KW"/>
</dbReference>
<dbReference type="SUPFAM" id="SSF56672">
    <property type="entry name" value="DNA/RNA polymerases"/>
    <property type="match status" value="1"/>
</dbReference>
<dbReference type="FunFam" id="3.10.10.10:FF:000007">
    <property type="entry name" value="Retrovirus-related Pol polyprotein from transposon 17.6-like Protein"/>
    <property type="match status" value="1"/>
</dbReference>
<evidence type="ECO:0000256" key="6">
    <source>
        <dbReference type="ARBA" id="ARBA00022801"/>
    </source>
</evidence>
<keyword evidence="4" id="KW-0540">Nuclease</keyword>
<evidence type="ECO:0000259" key="8">
    <source>
        <dbReference type="PROSITE" id="PS50878"/>
    </source>
</evidence>
<dbReference type="InterPro" id="IPR043128">
    <property type="entry name" value="Rev_trsase/Diguanyl_cyclase"/>
</dbReference>
<proteinExistence type="predicted"/>
<dbReference type="PROSITE" id="PS50878">
    <property type="entry name" value="RT_POL"/>
    <property type="match status" value="1"/>
</dbReference>
<dbReference type="PANTHER" id="PTHR37984:SF5">
    <property type="entry name" value="PROTEIN NYNRIN-LIKE"/>
    <property type="match status" value="1"/>
</dbReference>
<dbReference type="CDD" id="cd01647">
    <property type="entry name" value="RT_LTR"/>
    <property type="match status" value="1"/>
</dbReference>
<dbReference type="Pfam" id="PF17917">
    <property type="entry name" value="RT_RNaseH"/>
    <property type="match status" value="1"/>
</dbReference>
<evidence type="ECO:0000313" key="10">
    <source>
        <dbReference type="Proteomes" id="UP001152759"/>
    </source>
</evidence>
<dbReference type="InterPro" id="IPR041373">
    <property type="entry name" value="RT_RNaseH"/>
</dbReference>
<organism evidence="9 10">
    <name type="scientific">Bemisia tabaci</name>
    <name type="common">Sweetpotato whitefly</name>
    <name type="synonym">Aleurodes tabaci</name>
    <dbReference type="NCBI Taxonomy" id="7038"/>
    <lineage>
        <taxon>Eukaryota</taxon>
        <taxon>Metazoa</taxon>
        <taxon>Ecdysozoa</taxon>
        <taxon>Arthropoda</taxon>
        <taxon>Hexapoda</taxon>
        <taxon>Insecta</taxon>
        <taxon>Pterygota</taxon>
        <taxon>Neoptera</taxon>
        <taxon>Paraneoptera</taxon>
        <taxon>Hemiptera</taxon>
        <taxon>Sternorrhyncha</taxon>
        <taxon>Aleyrodoidea</taxon>
        <taxon>Aleyrodidae</taxon>
        <taxon>Aleyrodinae</taxon>
        <taxon>Bemisia</taxon>
    </lineage>
</organism>
<dbReference type="InterPro" id="IPR000477">
    <property type="entry name" value="RT_dom"/>
</dbReference>
<keyword evidence="1" id="KW-0645">Protease</keyword>
<evidence type="ECO:0000256" key="7">
    <source>
        <dbReference type="ARBA" id="ARBA00022918"/>
    </source>
</evidence>
<dbReference type="Pfam" id="PF00078">
    <property type="entry name" value="RVT_1"/>
    <property type="match status" value="1"/>
</dbReference>
<evidence type="ECO:0000256" key="3">
    <source>
        <dbReference type="ARBA" id="ARBA00022695"/>
    </source>
</evidence>
<dbReference type="Proteomes" id="UP001152759">
    <property type="component" value="Chromosome 2"/>
</dbReference>
<protein>
    <recommendedName>
        <fullName evidence="8">Reverse transcriptase domain-containing protein</fullName>
    </recommendedName>
</protein>
<accession>A0A9P0A654</accession>
<dbReference type="EMBL" id="OU963863">
    <property type="protein sequence ID" value="CAH0384754.1"/>
    <property type="molecule type" value="Genomic_DNA"/>
</dbReference>
<dbReference type="Gene3D" id="3.10.10.10">
    <property type="entry name" value="HIV Type 1 Reverse Transcriptase, subunit A, domain 1"/>
    <property type="match status" value="1"/>
</dbReference>
<keyword evidence="2" id="KW-0808">Transferase</keyword>
<dbReference type="PANTHER" id="PTHR37984">
    <property type="entry name" value="PROTEIN CBG26694"/>
    <property type="match status" value="1"/>
</dbReference>
<keyword evidence="3" id="KW-0548">Nucleotidyltransferase</keyword>
<dbReference type="CDD" id="cd09274">
    <property type="entry name" value="RNase_HI_RT_Ty3"/>
    <property type="match status" value="1"/>
</dbReference>
<gene>
    <name evidence="9" type="ORF">BEMITA_LOCUS4049</name>
</gene>
<feature type="domain" description="Reverse transcriptase" evidence="8">
    <location>
        <begin position="133"/>
        <end position="310"/>
    </location>
</feature>
<evidence type="ECO:0000256" key="2">
    <source>
        <dbReference type="ARBA" id="ARBA00022679"/>
    </source>
</evidence>
<keyword evidence="10" id="KW-1185">Reference proteome</keyword>
<keyword evidence="5" id="KW-0255">Endonuclease</keyword>
<evidence type="ECO:0000313" key="9">
    <source>
        <dbReference type="EMBL" id="CAH0384754.1"/>
    </source>
</evidence>
<keyword evidence="7" id="KW-0695">RNA-directed DNA polymerase</keyword>
<dbReference type="GO" id="GO:0004519">
    <property type="term" value="F:endonuclease activity"/>
    <property type="evidence" value="ECO:0007669"/>
    <property type="project" value="UniProtKB-KW"/>
</dbReference>
<sequence>MKLNLGLRRAFIWRFIIADVDVPIIGADFLAEYHLLPDCHKMKLVDGVTSLSAQGSQATSNQPSVKEISATNCSILAEFPELTRPPGSPKPDKVPHATRHFIRTAEGPPVSFRPRRLRPKLYRIAKAEFEAMLNEETIKRSESVWSSPLHMAPKKDDEWRPCGDYRALNARTIPDKYPIRHLHDFTVNLKGCEVFSKIDLVKAYTQIPVNPADIQKTAITTPFGLFEFLYMSLGLRNAGQTFQRFIDEVLQGLDFCFPYLDDILVASKDKKEHKKHLHLIFQRLAKYGIIINIKKSIFFADSLEFLGYEVSAQGIRPLPDRIKALMEYPPPADAHGLRRFLGMMNFYRLFLPDAAYYQAPLHEAVIDIKGNQPIHWTPSLLDAFKASKQSLGDATLLAHPSADAPLSIGLFSDASKASIGACLQQLVDNKWQPLGFFSKKLNPRQQEWPTPHRELLGVYEAIRHFRPAVEGQDFTIYTDHKPLTYVFDKKHGNLPPVQMNQLSFISQFTTDIQYTPGSANVVADAFSRIEAITSTNQIDFNTLAAAQKDDPELPELLKDDKLAIKLTLIPVPGTDIKIYCDSTTQ</sequence>
<dbReference type="Gene3D" id="3.30.70.270">
    <property type="match status" value="2"/>
</dbReference>
<dbReference type="GO" id="GO:0006508">
    <property type="term" value="P:proteolysis"/>
    <property type="evidence" value="ECO:0007669"/>
    <property type="project" value="UniProtKB-KW"/>
</dbReference>
<evidence type="ECO:0000256" key="5">
    <source>
        <dbReference type="ARBA" id="ARBA00022759"/>
    </source>
</evidence>
<dbReference type="GO" id="GO:0003964">
    <property type="term" value="F:RNA-directed DNA polymerase activity"/>
    <property type="evidence" value="ECO:0007669"/>
    <property type="project" value="UniProtKB-KW"/>
</dbReference>
<reference evidence="9" key="1">
    <citation type="submission" date="2021-12" db="EMBL/GenBank/DDBJ databases">
        <authorList>
            <person name="King R."/>
        </authorList>
    </citation>
    <scope>NUCLEOTIDE SEQUENCE</scope>
</reference>
<evidence type="ECO:0000256" key="1">
    <source>
        <dbReference type="ARBA" id="ARBA00022670"/>
    </source>
</evidence>
<dbReference type="Gene3D" id="3.10.20.370">
    <property type="match status" value="1"/>
</dbReference>